<evidence type="ECO:0000313" key="3">
    <source>
        <dbReference type="Proteomes" id="UP000010471"/>
    </source>
</evidence>
<organism evidence="2 3">
    <name type="scientific">Allocoleopsis franciscana PCC 7113</name>
    <dbReference type="NCBI Taxonomy" id="1173027"/>
    <lineage>
        <taxon>Bacteria</taxon>
        <taxon>Bacillati</taxon>
        <taxon>Cyanobacteriota</taxon>
        <taxon>Cyanophyceae</taxon>
        <taxon>Coleofasciculales</taxon>
        <taxon>Coleofasciculaceae</taxon>
        <taxon>Allocoleopsis</taxon>
        <taxon>Allocoleopsis franciscana</taxon>
    </lineage>
</organism>
<evidence type="ECO:0000313" key="2">
    <source>
        <dbReference type="EMBL" id="AFZ22038.1"/>
    </source>
</evidence>
<accession>K9WPC8</accession>
<dbReference type="EMBL" id="CP003631">
    <property type="protein sequence ID" value="AFZ22038.1"/>
    <property type="molecule type" value="Genomic_DNA"/>
</dbReference>
<proteinExistence type="predicted"/>
<sequence>MAKTRTNSLEDKIRIARDKLVRAARAALMEATPIQALEAWLLVKGQELERNIPSLTPEQKQSLLQNLARELGADIIKTEGSELNHEQALSESDFVPPNSQTPAATPEPSKQPENLPDEAPSVEELPENALVVGRRVRTAVSPK</sequence>
<protein>
    <submittedName>
        <fullName evidence="2">Uncharacterized protein</fullName>
    </submittedName>
</protein>
<keyword evidence="2" id="KW-0614">Plasmid</keyword>
<evidence type="ECO:0000256" key="1">
    <source>
        <dbReference type="SAM" id="MobiDB-lite"/>
    </source>
</evidence>
<dbReference type="Proteomes" id="UP000010471">
    <property type="component" value="Plasmid pMIC7113.01"/>
</dbReference>
<dbReference type="RefSeq" id="WP_015186165.1">
    <property type="nucleotide sequence ID" value="NC_019739.1"/>
</dbReference>
<dbReference type="KEGG" id="mic:Mic7113_6458"/>
<keyword evidence="3" id="KW-1185">Reference proteome</keyword>
<dbReference type="HOGENOM" id="CLU_1803961_0_0_3"/>
<reference evidence="2 3" key="1">
    <citation type="submission" date="2012-06" db="EMBL/GenBank/DDBJ databases">
        <title>Finished plasmid 1 of genome of Microcoleus sp. PCC 7113.</title>
        <authorList>
            <consortium name="US DOE Joint Genome Institute"/>
            <person name="Gugger M."/>
            <person name="Coursin T."/>
            <person name="Rippka R."/>
            <person name="Tandeau De Marsac N."/>
            <person name="Huntemann M."/>
            <person name="Wei C.-L."/>
            <person name="Han J."/>
            <person name="Detter J.C."/>
            <person name="Han C."/>
            <person name="Tapia R."/>
            <person name="Chen A."/>
            <person name="Kyrpides N."/>
            <person name="Mavromatis K."/>
            <person name="Markowitz V."/>
            <person name="Szeto E."/>
            <person name="Ivanova N."/>
            <person name="Pagani I."/>
            <person name="Pati A."/>
            <person name="Goodwin L."/>
            <person name="Nordberg H.P."/>
            <person name="Cantor M.N."/>
            <person name="Hua S.X."/>
            <person name="Woyke T."/>
            <person name="Kerfeld C.A."/>
        </authorList>
    </citation>
    <scope>NUCLEOTIDE SEQUENCE [LARGE SCALE GENOMIC DNA]</scope>
    <source>
        <strain evidence="2 3">PCC 7113</strain>
        <plasmid evidence="2 3">pMIC7113.01</plasmid>
    </source>
</reference>
<gene>
    <name evidence="2" type="ORF">Mic7113_6458</name>
</gene>
<dbReference type="AlphaFoldDB" id="K9WPC8"/>
<name>K9WPC8_9CYAN</name>
<feature type="region of interest" description="Disordered" evidence="1">
    <location>
        <begin position="78"/>
        <end position="143"/>
    </location>
</feature>
<geneLocation type="plasmid" evidence="2 3">
    <name>pMIC7113.01</name>
</geneLocation>